<proteinExistence type="inferred from homology"/>
<evidence type="ECO:0000313" key="7">
    <source>
        <dbReference type="Proteomes" id="UP000307790"/>
    </source>
</evidence>
<dbReference type="EMBL" id="VCBC01000004">
    <property type="protein sequence ID" value="TLU66943.1"/>
    <property type="molecule type" value="Genomic_DNA"/>
</dbReference>
<evidence type="ECO:0000256" key="4">
    <source>
        <dbReference type="HAMAP-Rule" id="MF_00923"/>
    </source>
</evidence>
<comment type="caution">
    <text evidence="6">The sequence shown here is derived from an EMBL/GenBank/DDBJ whole genome shotgun (WGS) entry which is preliminary data.</text>
</comment>
<keyword evidence="1 4" id="KW-0732">Signal</keyword>
<evidence type="ECO:0000256" key="1">
    <source>
        <dbReference type="ARBA" id="ARBA00022729"/>
    </source>
</evidence>
<evidence type="ECO:0000256" key="3">
    <source>
        <dbReference type="ARBA" id="ARBA00023237"/>
    </source>
</evidence>
<dbReference type="GO" id="GO:0043165">
    <property type="term" value="P:Gram-negative-bacterium-type cell outer membrane assembly"/>
    <property type="evidence" value="ECO:0007669"/>
    <property type="project" value="UniProtKB-UniRule"/>
</dbReference>
<dbReference type="InterPro" id="IPR018391">
    <property type="entry name" value="PQQ_b-propeller_rpt"/>
</dbReference>
<dbReference type="NCBIfam" id="NF008351">
    <property type="entry name" value="PRK11138.1"/>
    <property type="match status" value="1"/>
</dbReference>
<dbReference type="InterPro" id="IPR017687">
    <property type="entry name" value="BamB"/>
</dbReference>
<dbReference type="InterPro" id="IPR015943">
    <property type="entry name" value="WD40/YVTN_repeat-like_dom_sf"/>
</dbReference>
<dbReference type="Gene3D" id="2.130.10.10">
    <property type="entry name" value="YVTN repeat-like/Quinoprotein amine dehydrogenase"/>
    <property type="match status" value="1"/>
</dbReference>
<dbReference type="NCBIfam" id="TIGR03300">
    <property type="entry name" value="assembly_YfgL"/>
    <property type="match status" value="1"/>
</dbReference>
<name>A0A5R9IR36_9GAMM</name>
<dbReference type="GO" id="GO:0009279">
    <property type="term" value="C:cell outer membrane"/>
    <property type="evidence" value="ECO:0007669"/>
    <property type="project" value="UniProtKB-SubCell"/>
</dbReference>
<dbReference type="OrthoDB" id="5173551at2"/>
<dbReference type="InterPro" id="IPR002372">
    <property type="entry name" value="PQQ_rpt_dom"/>
</dbReference>
<dbReference type="PANTHER" id="PTHR34512:SF30">
    <property type="entry name" value="OUTER MEMBRANE PROTEIN ASSEMBLY FACTOR BAMB"/>
    <property type="match status" value="1"/>
</dbReference>
<dbReference type="Proteomes" id="UP000307790">
    <property type="component" value="Unassembled WGS sequence"/>
</dbReference>
<evidence type="ECO:0000259" key="5">
    <source>
        <dbReference type="Pfam" id="PF13360"/>
    </source>
</evidence>
<keyword evidence="7" id="KW-1185">Reference proteome</keyword>
<dbReference type="Pfam" id="PF13360">
    <property type="entry name" value="PQQ_2"/>
    <property type="match status" value="1"/>
</dbReference>
<evidence type="ECO:0000313" key="6">
    <source>
        <dbReference type="EMBL" id="TLU66943.1"/>
    </source>
</evidence>
<feature type="domain" description="Pyrrolo-quinoline quinone repeat" evidence="5">
    <location>
        <begin position="64"/>
        <end position="309"/>
    </location>
</feature>
<comment type="similarity">
    <text evidence="4">Belongs to the BamB family.</text>
</comment>
<sequence>MLFGCATDDEEEDTSNLVAELTEITAEFTPELLWEQSTNKGVQHYFSRLNPVVAYDKVFTAERMGEAYAFDQATGKKIWEVDLSDIEGTRSFFDDRVSARISGGGIAGYNMVFWGSENGIVYALNQETGELIWQAKVPGEVISNPALESNMVLVNTVSGALVALDSQTGEQVWKADQNVPPLSLRGASGVVSSSGGAFIGNAKGELAVYIADSGQQGWATEIGEPSGATELQRIVDVDVTPVVFGDKIYGISANGNLAALDMRSGREIWKRKYSSYRQLTVDGNQIFATDEKGHIYALNRNDGTEMWSQLSLTNRDTTGAVSVGDYIVVGDLEGYLHWLKKTDGSIVARYRVDSSAIYVTPVVSEGLIYAQSRDGELQVIKTPE</sequence>
<dbReference type="GO" id="GO:0051205">
    <property type="term" value="P:protein insertion into membrane"/>
    <property type="evidence" value="ECO:0007669"/>
    <property type="project" value="UniProtKB-UniRule"/>
</dbReference>
<dbReference type="InterPro" id="IPR011047">
    <property type="entry name" value="Quinoprotein_ADH-like_sf"/>
</dbReference>
<dbReference type="HAMAP" id="MF_00923">
    <property type="entry name" value="OM_assembly_BamB"/>
    <property type="match status" value="1"/>
</dbReference>
<evidence type="ECO:0000256" key="2">
    <source>
        <dbReference type="ARBA" id="ARBA00023136"/>
    </source>
</evidence>
<reference evidence="6 7" key="1">
    <citation type="submission" date="2019-05" db="EMBL/GenBank/DDBJ databases">
        <title>Genome sequences of Thalassotalea litorea 1K03283.</title>
        <authorList>
            <person name="Zhang D."/>
        </authorList>
    </citation>
    <scope>NUCLEOTIDE SEQUENCE [LARGE SCALE GENOMIC DNA]</scope>
    <source>
        <strain evidence="6 7">MCCC 1K03283</strain>
    </source>
</reference>
<organism evidence="6 7">
    <name type="scientific">Thalassotalea litorea</name>
    <dbReference type="NCBI Taxonomy" id="2020715"/>
    <lineage>
        <taxon>Bacteria</taxon>
        <taxon>Pseudomonadati</taxon>
        <taxon>Pseudomonadota</taxon>
        <taxon>Gammaproteobacteria</taxon>
        <taxon>Alteromonadales</taxon>
        <taxon>Colwelliaceae</taxon>
        <taxon>Thalassotalea</taxon>
    </lineage>
</organism>
<dbReference type="AlphaFoldDB" id="A0A5R9IR36"/>
<keyword evidence="3 4" id="KW-0998">Cell outer membrane</keyword>
<keyword evidence="2 4" id="KW-0472">Membrane</keyword>
<dbReference type="SUPFAM" id="SSF50998">
    <property type="entry name" value="Quinoprotein alcohol dehydrogenase-like"/>
    <property type="match status" value="1"/>
</dbReference>
<dbReference type="SMART" id="SM00564">
    <property type="entry name" value="PQQ"/>
    <property type="match status" value="6"/>
</dbReference>
<comment type="subunit">
    <text evidence="4">Part of the Bam complex.</text>
</comment>
<dbReference type="PANTHER" id="PTHR34512">
    <property type="entry name" value="CELL SURFACE PROTEIN"/>
    <property type="match status" value="1"/>
</dbReference>
<comment type="subcellular location">
    <subcellularLocation>
        <location evidence="4">Cell outer membrane</location>
    </subcellularLocation>
</comment>
<accession>A0A5R9IR36</accession>
<comment type="function">
    <text evidence="4">Part of the outer membrane protein assembly complex, which is involved in assembly and insertion of beta-barrel proteins into the outer membrane.</text>
</comment>
<protein>
    <recommendedName>
        <fullName evidence="4">Outer membrane protein assembly factor BamB</fullName>
    </recommendedName>
</protein>
<gene>
    <name evidence="4 6" type="primary">bamB</name>
    <name evidence="6" type="ORF">FE810_04470</name>
</gene>